<keyword evidence="3" id="KW-0547">Nucleotide-binding</keyword>
<feature type="domain" description="ABC transporter" evidence="8">
    <location>
        <begin position="819"/>
        <end position="1047"/>
    </location>
</feature>
<organism evidence="9 10">
    <name type="scientific">Pseudonocardia saturnea</name>
    <dbReference type="NCBI Taxonomy" id="33909"/>
    <lineage>
        <taxon>Bacteria</taxon>
        <taxon>Bacillati</taxon>
        <taxon>Actinomycetota</taxon>
        <taxon>Actinomycetes</taxon>
        <taxon>Pseudonocardiales</taxon>
        <taxon>Pseudonocardiaceae</taxon>
        <taxon>Pseudonocardia</taxon>
    </lineage>
</organism>
<evidence type="ECO:0000256" key="1">
    <source>
        <dbReference type="ARBA" id="ARBA00005417"/>
    </source>
</evidence>
<evidence type="ECO:0000256" key="7">
    <source>
        <dbReference type="SAM" id="Phobius"/>
    </source>
</evidence>
<protein>
    <recommendedName>
        <fullName evidence="8">ABC transporter domain-containing protein</fullName>
    </recommendedName>
</protein>
<dbReference type="Pfam" id="PF00005">
    <property type="entry name" value="ABC_tran"/>
    <property type="match status" value="1"/>
</dbReference>
<keyword evidence="5" id="KW-0067">ATP-binding</keyword>
<keyword evidence="4" id="KW-0378">Hydrolase</keyword>
<feature type="compositionally biased region" description="Low complexity" evidence="6">
    <location>
        <begin position="350"/>
        <end position="406"/>
    </location>
</feature>
<feature type="transmembrane region" description="Helical" evidence="7">
    <location>
        <begin position="777"/>
        <end position="796"/>
    </location>
</feature>
<dbReference type="SUPFAM" id="SSF49785">
    <property type="entry name" value="Galactose-binding domain-like"/>
    <property type="match status" value="1"/>
</dbReference>
<dbReference type="PROSITE" id="PS00211">
    <property type="entry name" value="ABC_TRANSPORTER_1"/>
    <property type="match status" value="1"/>
</dbReference>
<dbReference type="InterPro" id="IPR029058">
    <property type="entry name" value="AB_hydrolase_fold"/>
</dbReference>
<dbReference type="Proteomes" id="UP000320693">
    <property type="component" value="Unassembled WGS sequence"/>
</dbReference>
<dbReference type="InterPro" id="IPR000383">
    <property type="entry name" value="Xaa-Pro-like_dom"/>
</dbReference>
<gene>
    <name evidence="9" type="ORF">PSA01_24600</name>
</gene>
<reference evidence="9 10" key="1">
    <citation type="submission" date="2019-06" db="EMBL/GenBank/DDBJ databases">
        <title>Whole genome shotgun sequence of Pseudonocardia saturnea NBRC 14499.</title>
        <authorList>
            <person name="Hosoyama A."/>
            <person name="Uohara A."/>
            <person name="Ohji S."/>
            <person name="Ichikawa N."/>
        </authorList>
    </citation>
    <scope>NUCLEOTIDE SEQUENCE [LARGE SCALE GENOMIC DNA]</scope>
    <source>
        <strain evidence="9 10">NBRC 14499</strain>
    </source>
</reference>
<dbReference type="SMART" id="SM00382">
    <property type="entry name" value="AAA"/>
    <property type="match status" value="1"/>
</dbReference>
<keyword evidence="10" id="KW-1185">Reference proteome</keyword>
<dbReference type="InterPro" id="IPR003593">
    <property type="entry name" value="AAA+_ATPase"/>
</dbReference>
<evidence type="ECO:0000259" key="8">
    <source>
        <dbReference type="PROSITE" id="PS50893"/>
    </source>
</evidence>
<evidence type="ECO:0000256" key="6">
    <source>
        <dbReference type="SAM" id="MobiDB-lite"/>
    </source>
</evidence>
<dbReference type="PROSITE" id="PS50893">
    <property type="entry name" value="ABC_TRANSPORTER_2"/>
    <property type="match status" value="1"/>
</dbReference>
<feature type="compositionally biased region" description="Gly residues" evidence="6">
    <location>
        <begin position="329"/>
        <end position="349"/>
    </location>
</feature>
<dbReference type="PANTHER" id="PTHR43335:SF4">
    <property type="entry name" value="ABC TRANSPORTER, ATP-BINDING PROTEIN"/>
    <property type="match status" value="1"/>
</dbReference>
<dbReference type="Pfam" id="PF02129">
    <property type="entry name" value="Peptidase_S15"/>
    <property type="match status" value="1"/>
</dbReference>
<keyword evidence="7" id="KW-1133">Transmembrane helix</keyword>
<dbReference type="EMBL" id="BJNH01000024">
    <property type="protein sequence ID" value="GEC25431.1"/>
    <property type="molecule type" value="Genomic_DNA"/>
</dbReference>
<dbReference type="Gene3D" id="3.40.50.1820">
    <property type="entry name" value="alpha/beta hydrolase"/>
    <property type="match status" value="2"/>
</dbReference>
<keyword evidence="7" id="KW-0472">Membrane</keyword>
<dbReference type="Gene3D" id="3.40.50.300">
    <property type="entry name" value="P-loop containing nucleotide triphosphate hydrolases"/>
    <property type="match status" value="1"/>
</dbReference>
<dbReference type="SUPFAM" id="SSF53474">
    <property type="entry name" value="alpha/beta-Hydrolases"/>
    <property type="match status" value="1"/>
</dbReference>
<dbReference type="InterPro" id="IPR003439">
    <property type="entry name" value="ABC_transporter-like_ATP-bd"/>
</dbReference>
<evidence type="ECO:0000256" key="4">
    <source>
        <dbReference type="ARBA" id="ARBA00022801"/>
    </source>
</evidence>
<dbReference type="Gene3D" id="2.60.120.260">
    <property type="entry name" value="Galactose-binding domain-like"/>
    <property type="match status" value="1"/>
</dbReference>
<dbReference type="InterPro" id="IPR017871">
    <property type="entry name" value="ABC_transporter-like_CS"/>
</dbReference>
<evidence type="ECO:0000256" key="3">
    <source>
        <dbReference type="ARBA" id="ARBA00022741"/>
    </source>
</evidence>
<dbReference type="SUPFAM" id="SSF52540">
    <property type="entry name" value="P-loop containing nucleoside triphosphate hydrolases"/>
    <property type="match status" value="1"/>
</dbReference>
<dbReference type="CDD" id="cd03268">
    <property type="entry name" value="ABC_BcrA_bacitracin_resist"/>
    <property type="match status" value="1"/>
</dbReference>
<evidence type="ECO:0000313" key="10">
    <source>
        <dbReference type="Proteomes" id="UP000320693"/>
    </source>
</evidence>
<sequence length="1125" mass="113322">MTEGTRIYLIDIPVRPVRPIPCVTSGSDRAGAGRAPPRGHIRRPHREVIMRTPQGARRRARRDLRTFDEVHVRPLLRRASPAPLIALLVAGLLVSVAPVAAAATGDDGGDIAVSEERVAVPAGPGDPGTVELDTSLYVPASASAATPAPALLVAHGFGGSKDGVDRDARELAARGYVVQTWTARGFGASGGFIGLNDPDREVADASRLIDRLAERPEVQRDGDGDPRVGVTGGSYGGGLALLLAGYDDRVDAIAPAITWNDLGQSLFPNNAAPAGAPLPGTPAVAADAPDGVFKSGWAGVFFGSGGRVPGGAAAPGGASGSGDDDGSGSSDGGGGVAGGAGPDGGGLGSGASSTDGPSTDGTSTDGTASDGAASDGAASDGTADGAAGPEDAPAPDASGSAAGLSPTAFQETGASAPLVQPGPGPGTQLTCGRFAPELCAAYSEAARTGRVSPELAALMDRSSPATVTDRITAPTLLVQGEQDTLFGLDQADANARGIAANGTPVSVLWFAGGHDGGEADSEVRSRIGDWFDQHLRGLPAAEGTAGALAEAPFAYQIRSNVRTRGDTPTGRTVLADAYPGLTGGETPTTAVPLSGDEQVVVHPPGGNPATITSLPGLGSALGSLGSLGSLSGLASPGQSARFVSEPVAEPMQPSGSARVTVQVARVPGQPAPETAVLFGSVTALSPDGRSTLLGNAVAPIRVAVPADGSPVETTVTLPGVVAPVTAGSRLMVQLSTTDQGFVSGTDPAVWQVGLAGDPVLSVPQVPGRTESAGTVPLWPVLGIAGVLAAAFVLWLLTRRRARRADPDTTAPAGPDAPPLEVSALAKTYRNGFRAVSDVSFTVERGAVLGLLGPNGAGKTTVLRMLMGLIAPTSGEMRAFGRPIRPGAAVLSRIGAFVEGPGFLPHLSGAENLRLYWEATGRPIEQARMTETLEIAGLGDSVHRRVGTYSQGMRQRLAIAQAMLGLPELLILDEPTNGLDPPQIHAMRELLRRYASGGRTVLVSSHLLGEVEQTCTDVVVMHRGTVVASGTVAELTAAGGGSTFTVEPVELATEVLSGIDGVDDVVPGEQPGVVHAHLDDVGRAEVVTALVSAGVAVSAAGPRGRLEDAFLDLVGPEGRDVSGGMQ</sequence>
<keyword evidence="7" id="KW-0812">Transmembrane</keyword>
<dbReference type="InterPro" id="IPR027417">
    <property type="entry name" value="P-loop_NTPase"/>
</dbReference>
<evidence type="ECO:0000313" key="9">
    <source>
        <dbReference type="EMBL" id="GEC25431.1"/>
    </source>
</evidence>
<evidence type="ECO:0000256" key="5">
    <source>
        <dbReference type="ARBA" id="ARBA00022840"/>
    </source>
</evidence>
<dbReference type="PANTHER" id="PTHR43335">
    <property type="entry name" value="ABC TRANSPORTER, ATP-BINDING PROTEIN"/>
    <property type="match status" value="1"/>
</dbReference>
<dbReference type="SMART" id="SM00939">
    <property type="entry name" value="PepX_C"/>
    <property type="match status" value="1"/>
</dbReference>
<evidence type="ECO:0000256" key="2">
    <source>
        <dbReference type="ARBA" id="ARBA00022448"/>
    </source>
</evidence>
<accession>A0ABQ0RXS7</accession>
<feature type="region of interest" description="Disordered" evidence="6">
    <location>
        <begin position="312"/>
        <end position="407"/>
    </location>
</feature>
<comment type="similarity">
    <text evidence="1">Belongs to the ABC transporter superfamily.</text>
</comment>
<dbReference type="InterPro" id="IPR008979">
    <property type="entry name" value="Galactose-bd-like_sf"/>
</dbReference>
<proteinExistence type="inferred from homology"/>
<dbReference type="InterPro" id="IPR013736">
    <property type="entry name" value="Xaa-Pro_dipept_C"/>
</dbReference>
<name>A0ABQ0RXS7_9PSEU</name>
<keyword evidence="2" id="KW-0813">Transport</keyword>
<comment type="caution">
    <text evidence="9">The sequence shown here is derived from an EMBL/GenBank/DDBJ whole genome shotgun (WGS) entry which is preliminary data.</text>
</comment>